<dbReference type="NCBIfam" id="NF033517">
    <property type="entry name" value="transpos_IS66"/>
    <property type="match status" value="1"/>
</dbReference>
<evidence type="ECO:0000259" key="1">
    <source>
        <dbReference type="Pfam" id="PF03050"/>
    </source>
</evidence>
<accession>A0A133ULU6</accession>
<organism evidence="2 3">
    <name type="scientific">candidate division MSBL1 archaeon SCGC-AAA259E19</name>
    <dbReference type="NCBI Taxonomy" id="1698264"/>
    <lineage>
        <taxon>Archaea</taxon>
        <taxon>Methanobacteriati</taxon>
        <taxon>Methanobacteriota</taxon>
        <taxon>candidate division MSBL1</taxon>
    </lineage>
</organism>
<keyword evidence="3" id="KW-1185">Reference proteome</keyword>
<dbReference type="PANTHER" id="PTHR33678:SF2">
    <property type="match status" value="1"/>
</dbReference>
<proteinExistence type="predicted"/>
<dbReference type="Pfam" id="PF03050">
    <property type="entry name" value="DDE_Tnp_IS66"/>
    <property type="match status" value="1"/>
</dbReference>
<name>A0A133ULU6_9EURY</name>
<evidence type="ECO:0000313" key="3">
    <source>
        <dbReference type="Proteomes" id="UP000070284"/>
    </source>
</evidence>
<dbReference type="AlphaFoldDB" id="A0A133ULU6"/>
<dbReference type="Proteomes" id="UP000070284">
    <property type="component" value="Unassembled WGS sequence"/>
</dbReference>
<sequence>MRCYVVYLREELRLPDNMVQKHLEDLGIEVSDGTVENICSEAAEILEPHYEQLKEELREAKATNNDETGKRIEGENCWEWVFAKSDTIVFHSDKRRSHDVMEEQYGKRPKPVLGSDCYNAYNPLDAMKQRCWSHLLDDSSDLEEEEGESLHEDLKELYSESRVRDRGPPLMRELNAQYYEGRLRNLVDRNWNDPEAKKLAKMVKKHQGEWFNFVRYREVEPTNNLAERALRPEVVFRKIIGGHRSWSGAKKHDILRSILATCKLRGENFIDFLEHKYEKSITS</sequence>
<gene>
    <name evidence="2" type="ORF">AKJ65_02685</name>
</gene>
<dbReference type="InterPro" id="IPR052344">
    <property type="entry name" value="Transposase-related"/>
</dbReference>
<dbReference type="PANTHER" id="PTHR33678">
    <property type="entry name" value="BLL1576 PROTEIN"/>
    <property type="match status" value="1"/>
</dbReference>
<reference evidence="2 3" key="1">
    <citation type="journal article" date="2016" name="Sci. Rep.">
        <title>Metabolic traits of an uncultured archaeal lineage -MSBL1- from brine pools of the Red Sea.</title>
        <authorList>
            <person name="Mwirichia R."/>
            <person name="Alam I."/>
            <person name="Rashid M."/>
            <person name="Vinu M."/>
            <person name="Ba-Alawi W."/>
            <person name="Anthony Kamau A."/>
            <person name="Kamanda Ngugi D."/>
            <person name="Goker M."/>
            <person name="Klenk H.P."/>
            <person name="Bajic V."/>
            <person name="Stingl U."/>
        </authorList>
    </citation>
    <scope>NUCLEOTIDE SEQUENCE [LARGE SCALE GENOMIC DNA]</scope>
    <source>
        <strain evidence="2">SCGC-AAA259E19</strain>
    </source>
</reference>
<dbReference type="EMBL" id="LHXO01000026">
    <property type="protein sequence ID" value="KXA95086.1"/>
    <property type="molecule type" value="Genomic_DNA"/>
</dbReference>
<protein>
    <recommendedName>
        <fullName evidence="1">Transposase IS66 central domain-containing protein</fullName>
    </recommendedName>
</protein>
<dbReference type="InterPro" id="IPR004291">
    <property type="entry name" value="Transposase_IS66_central"/>
</dbReference>
<feature type="domain" description="Transposase IS66 central" evidence="1">
    <location>
        <begin position="4"/>
        <end position="250"/>
    </location>
</feature>
<comment type="caution">
    <text evidence="2">The sequence shown here is derived from an EMBL/GenBank/DDBJ whole genome shotgun (WGS) entry which is preliminary data.</text>
</comment>
<evidence type="ECO:0000313" key="2">
    <source>
        <dbReference type="EMBL" id="KXA95086.1"/>
    </source>
</evidence>